<protein>
    <submittedName>
        <fullName evidence="1">Uncharacterized protein</fullName>
    </submittedName>
</protein>
<evidence type="ECO:0000313" key="1">
    <source>
        <dbReference type="EMBL" id="KAJ7530493.1"/>
    </source>
</evidence>
<evidence type="ECO:0000313" key="2">
    <source>
        <dbReference type="Proteomes" id="UP001162992"/>
    </source>
</evidence>
<dbReference type="Proteomes" id="UP001162992">
    <property type="component" value="Chromosome 14"/>
</dbReference>
<organism evidence="1 2">
    <name type="scientific">Diphasiastrum complanatum</name>
    <name type="common">Issler's clubmoss</name>
    <name type="synonym">Lycopodium complanatum</name>
    <dbReference type="NCBI Taxonomy" id="34168"/>
    <lineage>
        <taxon>Eukaryota</taxon>
        <taxon>Viridiplantae</taxon>
        <taxon>Streptophyta</taxon>
        <taxon>Embryophyta</taxon>
        <taxon>Tracheophyta</taxon>
        <taxon>Lycopodiopsida</taxon>
        <taxon>Lycopodiales</taxon>
        <taxon>Lycopodiaceae</taxon>
        <taxon>Lycopodioideae</taxon>
        <taxon>Diphasiastrum</taxon>
    </lineage>
</organism>
<name>A0ACC2BL49_DIPCM</name>
<gene>
    <name evidence="1" type="ORF">O6H91_14G005900</name>
</gene>
<proteinExistence type="predicted"/>
<accession>A0ACC2BL49</accession>
<keyword evidence="2" id="KW-1185">Reference proteome</keyword>
<sequence>MAKLEGDMEENSSAAKKSDANNVPKPANWRKQRREGLVQRMKSLHWNAFRSTDRGVLDEICHDRPTHSSFVTSSYGGSMDLSSFSTSYEVNLSFDRHSTHRSSVNVDQMRGANGAASTFGWPFGKINKVQPGPLYTPRNLRGGKNGVMYEEKREKWETQISGHAEIEMMKERYARLLLGEDMSGGGKGVCTALAISNAITNLSASVFGELYRLEPLAPDRKNMWEREMKWLLSVTDHIVEFVPTWQSFPDGSSKEVMVSIPRSDLQINIPALRKLDTMLQESLDSFTKTEFWYTEHSFTLSNKSDHNFSRDSFPRQEEKWWLPVIKIPTKGLSDESRKHLQQQRECLNQVLKAAMAINAQLLSEMEVPDAYWDAISKNGKASLGEALFRKLTSEQFSPDSILLSLELSTERSAVEVADRIEAAIQAWNRKVHSKATNPAPRDGRFKQRPSWGIMKGLVAEMEKIETLVERAETLLLCLRQKFPGLQQTLLEMNKIQHNKDVGQAILESYSRVLESLAYNIIARLDDVIYADDMTKNPPSPTEQAPAGKSSSPVQDSLFSTRDFIESSTNSQDGFRSRPKSAFLHPAKQTYTKVASSFGKTLAHLLEKEAQNEEEDQVEGAKDRGYQTVPTIEGKTKMCRSYAQNLEIAKAAHSPPSRD</sequence>
<dbReference type="EMBL" id="CM055105">
    <property type="protein sequence ID" value="KAJ7530493.1"/>
    <property type="molecule type" value="Genomic_DNA"/>
</dbReference>
<reference evidence="2" key="1">
    <citation type="journal article" date="2024" name="Proc. Natl. Acad. Sci. U.S.A.">
        <title>Extraordinary preservation of gene collinearity over three hundred million years revealed in homosporous lycophytes.</title>
        <authorList>
            <person name="Li C."/>
            <person name="Wickell D."/>
            <person name="Kuo L.Y."/>
            <person name="Chen X."/>
            <person name="Nie B."/>
            <person name="Liao X."/>
            <person name="Peng D."/>
            <person name="Ji J."/>
            <person name="Jenkins J."/>
            <person name="Williams M."/>
            <person name="Shu S."/>
            <person name="Plott C."/>
            <person name="Barry K."/>
            <person name="Rajasekar S."/>
            <person name="Grimwood J."/>
            <person name="Han X."/>
            <person name="Sun S."/>
            <person name="Hou Z."/>
            <person name="He W."/>
            <person name="Dai G."/>
            <person name="Sun C."/>
            <person name="Schmutz J."/>
            <person name="Leebens-Mack J.H."/>
            <person name="Li F.W."/>
            <person name="Wang L."/>
        </authorList>
    </citation>
    <scope>NUCLEOTIDE SEQUENCE [LARGE SCALE GENOMIC DNA]</scope>
    <source>
        <strain evidence="2">cv. PW_Plant_1</strain>
    </source>
</reference>
<comment type="caution">
    <text evidence="1">The sequence shown here is derived from an EMBL/GenBank/DDBJ whole genome shotgun (WGS) entry which is preliminary data.</text>
</comment>